<dbReference type="InterPro" id="IPR038667">
    <property type="entry name" value="XkdH-like_sf"/>
</dbReference>
<dbReference type="eggNOG" id="ENOG50339IH">
    <property type="taxonomic scope" value="Bacteria"/>
</dbReference>
<reference evidence="1 2" key="2">
    <citation type="journal article" date="2013" name="Biotechnol. Biofuels">
        <title>Global transcriptome analysis of Clostridium thermocellum ATCC 27405 during growth on dilute acid pretreated Populus and switchgrass.</title>
        <authorList>
            <person name="Wilson C.M."/>
            <person name="Rodriguez M.Jr."/>
            <person name="Johnson C.M."/>
            <person name="Martin S.L."/>
            <person name="Chu T.M."/>
            <person name="Wolfinger R.D."/>
            <person name="Hauser L.J."/>
            <person name="Land M.L."/>
            <person name="Klingeman D.M."/>
            <person name="Syed M.H."/>
            <person name="Ragauskas A.J."/>
            <person name="Tschaplinski T.J."/>
            <person name="Mielenz J.R."/>
            <person name="Brown S.D."/>
        </authorList>
    </citation>
    <scope>NUCLEOTIDE SEQUENCE [LARGE SCALE GENOMIC DNA]</scope>
    <source>
        <strain evidence="2">ATCC 27405 / DSM 1237 / JCM 9322 / NBRC 103400 / NCIMB 10682 / NRRL B-4536 / VPI 7372</strain>
    </source>
</reference>
<reference evidence="2" key="1">
    <citation type="submission" date="2007-02" db="EMBL/GenBank/DDBJ databases">
        <title>Complete sequence of Clostridium thermocellum ATCC 27405.</title>
        <authorList>
            <consortium name="US DOE Joint Genome Institute"/>
            <person name="Copeland A."/>
            <person name="Lucas S."/>
            <person name="Lapidus A."/>
            <person name="Barry K."/>
            <person name="Detter J.C."/>
            <person name="Glavina del Rio T."/>
            <person name="Hammon N."/>
            <person name="Israni S."/>
            <person name="Dalin E."/>
            <person name="Tice H."/>
            <person name="Pitluck S."/>
            <person name="Chertkov O."/>
            <person name="Brettin T."/>
            <person name="Bruce D."/>
            <person name="Han C."/>
            <person name="Tapia R."/>
            <person name="Gilna P."/>
            <person name="Schmutz J."/>
            <person name="Larimer F."/>
            <person name="Land M."/>
            <person name="Hauser L."/>
            <person name="Kyrpides N."/>
            <person name="Mikhailova N."/>
            <person name="Wu J.H.D."/>
            <person name="Newcomb M."/>
            <person name="Richardson P."/>
        </authorList>
    </citation>
    <scope>NUCLEOTIDE SEQUENCE [LARGE SCALE GENOMIC DNA]</scope>
    <source>
        <strain evidence="2">ATCC 27405 / DSM 1237 / JCM 9322 / NBRC 103400 / NCIMB 10682 / NRRL B-4536 / VPI 7372</strain>
    </source>
</reference>
<protein>
    <submittedName>
        <fullName evidence="1">Uncharacterized protein</fullName>
    </submittedName>
</protein>
<dbReference type="HOGENOM" id="CLU_2154047_0_0_9"/>
<dbReference type="STRING" id="203119.Cthe_2481"/>
<evidence type="ECO:0000313" key="1">
    <source>
        <dbReference type="EMBL" id="ABN53683.1"/>
    </source>
</evidence>
<dbReference type="AlphaFoldDB" id="A3DIA4"/>
<dbReference type="KEGG" id="cth:Cthe_2481"/>
<name>A3DIA4_ACET2</name>
<dbReference type="EMBL" id="CP000568">
    <property type="protein sequence ID" value="ABN53683.1"/>
    <property type="molecule type" value="Genomic_DNA"/>
</dbReference>
<accession>A3DIA4</accession>
<dbReference type="Gene3D" id="2.40.10.370">
    <property type="entry name" value="Protein of unknown function DUF3599"/>
    <property type="match status" value="1"/>
</dbReference>
<organism evidence="1 2">
    <name type="scientific">Acetivibrio thermocellus (strain ATCC 27405 / DSM 1237 / JCM 9322 / NBRC 103400 / NCIMB 10682 / NRRL B-4536 / VPI 7372)</name>
    <name type="common">Clostridium thermocellum</name>
    <dbReference type="NCBI Taxonomy" id="203119"/>
    <lineage>
        <taxon>Bacteria</taxon>
        <taxon>Bacillati</taxon>
        <taxon>Bacillota</taxon>
        <taxon>Clostridia</taxon>
        <taxon>Eubacteriales</taxon>
        <taxon>Oscillospiraceae</taxon>
        <taxon>Acetivibrio</taxon>
    </lineage>
</organism>
<dbReference type="Proteomes" id="UP000002145">
    <property type="component" value="Chromosome"/>
</dbReference>
<keyword evidence="2" id="KW-1185">Reference proteome</keyword>
<sequence length="111" mass="12681">MSVLQRLWKDRMDIYRWVEVVEGGFTKQKKEKIYENVKCHYSKGQLVNTGEDSVPTLITSHTLFCGPDVDLQEGDEVVVTQRNGKQVTLTVGEGFPYSTHQEFSVKRVDTA</sequence>
<gene>
    <name evidence="1" type="ordered locus">Cthe_2481</name>
</gene>
<dbReference type="OrthoDB" id="2942871at2"/>
<evidence type="ECO:0000313" key="2">
    <source>
        <dbReference type="Proteomes" id="UP000002145"/>
    </source>
</evidence>
<dbReference type="RefSeq" id="WP_020457826.1">
    <property type="nucleotide sequence ID" value="NC_009012.1"/>
</dbReference>
<proteinExistence type="predicted"/>
<dbReference type="GeneID" id="35804214"/>